<dbReference type="GO" id="GO:0005840">
    <property type="term" value="C:ribosome"/>
    <property type="evidence" value="ECO:0007669"/>
    <property type="project" value="UniProtKB-KW"/>
</dbReference>
<reference evidence="6" key="1">
    <citation type="submission" date="2017-09" db="EMBL/GenBank/DDBJ databases">
        <title>Depth-based differentiation of microbial function through sediment-hosted aquifers and enrichment of novel symbionts in the deep terrestrial subsurface.</title>
        <authorList>
            <person name="Probst A.J."/>
            <person name="Ladd B."/>
            <person name="Jarett J.K."/>
            <person name="Geller-Mcgrath D.E."/>
            <person name="Sieber C.M.K."/>
            <person name="Emerson J.B."/>
            <person name="Anantharaman K."/>
            <person name="Thomas B.C."/>
            <person name="Malmstrom R."/>
            <person name="Stieglmeier M."/>
            <person name="Klingl A."/>
            <person name="Woyke T."/>
            <person name="Ryan C.M."/>
            <person name="Banfield J.F."/>
        </authorList>
    </citation>
    <scope>NUCLEOTIDE SEQUENCE [LARGE SCALE GENOMIC DNA]</scope>
</reference>
<sequence>MEVNKDLLKEMLKKSFKVDILAIKTAVVKGKRKRNPTSRRMRKQSDWKKVFIKVKEGQKIALFDVGA</sequence>
<dbReference type="GO" id="GO:1990904">
    <property type="term" value="C:ribonucleoprotein complex"/>
    <property type="evidence" value="ECO:0007669"/>
    <property type="project" value="UniProtKB-KW"/>
</dbReference>
<keyword evidence="3" id="KW-0687">Ribonucleoprotein</keyword>
<accession>A0A2H0WRA8</accession>
<dbReference type="EMBL" id="PEZI01000055">
    <property type="protein sequence ID" value="PIS14449.1"/>
    <property type="molecule type" value="Genomic_DNA"/>
</dbReference>
<evidence type="ECO:0000256" key="2">
    <source>
        <dbReference type="ARBA" id="ARBA00022980"/>
    </source>
</evidence>
<protein>
    <recommendedName>
        <fullName evidence="4">50S ribosomal protein L23</fullName>
    </recommendedName>
</protein>
<gene>
    <name evidence="5" type="primary">rplW</name>
    <name evidence="5" type="ORF">COT64_02645</name>
</gene>
<proteinExistence type="inferred from homology"/>
<evidence type="ECO:0000313" key="5">
    <source>
        <dbReference type="EMBL" id="PIS14449.1"/>
    </source>
</evidence>
<evidence type="ECO:0000256" key="1">
    <source>
        <dbReference type="ARBA" id="ARBA00006700"/>
    </source>
</evidence>
<keyword evidence="2 5" id="KW-0689">Ribosomal protein</keyword>
<dbReference type="GO" id="GO:0003735">
    <property type="term" value="F:structural constituent of ribosome"/>
    <property type="evidence" value="ECO:0007669"/>
    <property type="project" value="InterPro"/>
</dbReference>
<dbReference type="SUPFAM" id="SSF54189">
    <property type="entry name" value="Ribosomal proteins S24e, L23 and L15e"/>
    <property type="match status" value="1"/>
</dbReference>
<dbReference type="Proteomes" id="UP000230775">
    <property type="component" value="Unassembled WGS sequence"/>
</dbReference>
<evidence type="ECO:0000313" key="6">
    <source>
        <dbReference type="Proteomes" id="UP000230775"/>
    </source>
</evidence>
<evidence type="ECO:0000256" key="3">
    <source>
        <dbReference type="ARBA" id="ARBA00023274"/>
    </source>
</evidence>
<dbReference type="InterPro" id="IPR012678">
    <property type="entry name" value="Ribosomal_uL23/eL15/eS24_sf"/>
</dbReference>
<organism evidence="5 6">
    <name type="scientific">Candidatus Shapirobacteria bacterium CG09_land_8_20_14_0_10_39_12</name>
    <dbReference type="NCBI Taxonomy" id="1974885"/>
    <lineage>
        <taxon>Bacteria</taxon>
        <taxon>Candidatus Shapironibacteriota</taxon>
    </lineage>
</organism>
<dbReference type="AlphaFoldDB" id="A0A2H0WRA8"/>
<comment type="caution">
    <text evidence="5">The sequence shown here is derived from an EMBL/GenBank/DDBJ whole genome shotgun (WGS) entry which is preliminary data.</text>
</comment>
<evidence type="ECO:0000256" key="4">
    <source>
        <dbReference type="ARBA" id="ARBA00035481"/>
    </source>
</evidence>
<comment type="similarity">
    <text evidence="1">Belongs to the universal ribosomal protein uL23 family.</text>
</comment>
<dbReference type="Gene3D" id="3.30.70.330">
    <property type="match status" value="1"/>
</dbReference>
<dbReference type="InterPro" id="IPR013025">
    <property type="entry name" value="Ribosomal_uL23-like"/>
</dbReference>
<dbReference type="GO" id="GO:0006412">
    <property type="term" value="P:translation"/>
    <property type="evidence" value="ECO:0007669"/>
    <property type="project" value="InterPro"/>
</dbReference>
<dbReference type="InterPro" id="IPR012677">
    <property type="entry name" value="Nucleotide-bd_a/b_plait_sf"/>
</dbReference>
<dbReference type="Pfam" id="PF00276">
    <property type="entry name" value="Ribosomal_L23"/>
    <property type="match status" value="1"/>
</dbReference>
<name>A0A2H0WRA8_9BACT</name>